<evidence type="ECO:0000256" key="7">
    <source>
        <dbReference type="ARBA" id="ARBA00022737"/>
    </source>
</evidence>
<dbReference type="GO" id="GO:0005737">
    <property type="term" value="C:cytoplasm"/>
    <property type="evidence" value="ECO:0007669"/>
    <property type="project" value="UniProtKB-SubCell"/>
</dbReference>
<dbReference type="InterPro" id="IPR020806">
    <property type="entry name" value="PKS_PP-bd"/>
</dbReference>
<dbReference type="Pfam" id="PF21089">
    <property type="entry name" value="PKS_DH_N"/>
    <property type="match status" value="3"/>
</dbReference>
<keyword evidence="5" id="KW-0597">Phosphoprotein</keyword>
<feature type="active site" description="Proton acceptor; for dehydratase activity" evidence="9">
    <location>
        <position position="697"/>
    </location>
</feature>
<evidence type="ECO:0000259" key="13">
    <source>
        <dbReference type="PROSITE" id="PS52019"/>
    </source>
</evidence>
<evidence type="ECO:0000256" key="6">
    <source>
        <dbReference type="ARBA" id="ARBA00022679"/>
    </source>
</evidence>
<dbReference type="InterPro" id="IPR049551">
    <property type="entry name" value="PKS_DH_C"/>
</dbReference>
<feature type="region of interest" description="C-terminal hotdog fold" evidence="9">
    <location>
        <begin position="2297"/>
        <end position="2452"/>
    </location>
</feature>
<evidence type="ECO:0000259" key="11">
    <source>
        <dbReference type="PROSITE" id="PS50075"/>
    </source>
</evidence>
<dbReference type="InterPro" id="IPR014030">
    <property type="entry name" value="Ketoacyl_synth_N"/>
</dbReference>
<dbReference type="InterPro" id="IPR016039">
    <property type="entry name" value="Thiolase-like"/>
</dbReference>
<dbReference type="PROSITE" id="PS00606">
    <property type="entry name" value="KS3_1"/>
    <property type="match status" value="1"/>
</dbReference>
<evidence type="ECO:0000256" key="2">
    <source>
        <dbReference type="ARBA" id="ARBA00004792"/>
    </source>
</evidence>
<keyword evidence="3" id="KW-0596">Phosphopantetheine</keyword>
<dbReference type="GO" id="GO:0006633">
    <property type="term" value="P:fatty acid biosynthetic process"/>
    <property type="evidence" value="ECO:0007669"/>
    <property type="project" value="InterPro"/>
</dbReference>
<feature type="region of interest" description="N-terminal hotdog fold" evidence="9">
    <location>
        <begin position="3655"/>
        <end position="3772"/>
    </location>
</feature>
<proteinExistence type="predicted"/>
<dbReference type="GO" id="GO:0031177">
    <property type="term" value="F:phosphopantetheine binding"/>
    <property type="evidence" value="ECO:0007669"/>
    <property type="project" value="InterPro"/>
</dbReference>
<dbReference type="InterPro" id="IPR020841">
    <property type="entry name" value="PKS_Beta-ketoAc_synthase_dom"/>
</dbReference>
<evidence type="ECO:0000256" key="9">
    <source>
        <dbReference type="PROSITE-ProRule" id="PRU01363"/>
    </source>
</evidence>
<dbReference type="Pfam" id="PF02801">
    <property type="entry name" value="Ketoacyl-synt_C"/>
    <property type="match status" value="3"/>
</dbReference>
<feature type="region of interest" description="N-terminal hotdog fold" evidence="9">
    <location>
        <begin position="2164"/>
        <end position="2282"/>
    </location>
</feature>
<comment type="subcellular location">
    <subcellularLocation>
        <location evidence="1">Cytoplasm</location>
    </subcellularLocation>
</comment>
<dbReference type="SMART" id="SM00825">
    <property type="entry name" value="PKS_KS"/>
    <property type="match status" value="3"/>
</dbReference>
<feature type="domain" description="Ketosynthase family 3 (KS3)" evidence="12">
    <location>
        <begin position="75"/>
        <end position="501"/>
    </location>
</feature>
<dbReference type="CDD" id="cd00833">
    <property type="entry name" value="PKS"/>
    <property type="match status" value="3"/>
</dbReference>
<keyword evidence="6" id="KW-0808">Transferase</keyword>
<feature type="domain" description="Carrier" evidence="11">
    <location>
        <begin position="2913"/>
        <end position="2986"/>
    </location>
</feature>
<feature type="domain" description="Ketosynthase family 3 (KS3)" evidence="12">
    <location>
        <begin position="1559"/>
        <end position="1981"/>
    </location>
</feature>
<dbReference type="Pfam" id="PF22336">
    <property type="entry name" value="RhiE-like_linker"/>
    <property type="match status" value="3"/>
</dbReference>
<accession>K9M8F2</accession>
<dbReference type="Pfam" id="PF00550">
    <property type="entry name" value="PP-binding"/>
    <property type="match status" value="2"/>
</dbReference>
<comment type="caution">
    <text evidence="9">Lacks conserved residue(s) required for the propagation of feature annotation.</text>
</comment>
<feature type="domain" description="Ketosynthase family 3 (KS3)" evidence="12">
    <location>
        <begin position="3051"/>
        <end position="3475"/>
    </location>
</feature>
<evidence type="ECO:0000256" key="10">
    <source>
        <dbReference type="SAM" id="MobiDB-lite"/>
    </source>
</evidence>
<dbReference type="InterPro" id="IPR009081">
    <property type="entry name" value="PP-bd_ACP"/>
</dbReference>
<dbReference type="PROSITE" id="PS50075">
    <property type="entry name" value="CARRIER"/>
    <property type="match status" value="2"/>
</dbReference>
<feature type="domain" description="PKS/mFAS DH" evidence="13">
    <location>
        <begin position="668"/>
        <end position="938"/>
    </location>
</feature>
<feature type="compositionally biased region" description="Pro residues" evidence="10">
    <location>
        <begin position="31"/>
        <end position="48"/>
    </location>
</feature>
<dbReference type="Pfam" id="PF08659">
    <property type="entry name" value="KR"/>
    <property type="match status" value="2"/>
</dbReference>
<dbReference type="FunFam" id="3.40.47.10:FF:000019">
    <property type="entry name" value="Polyketide synthase type I"/>
    <property type="match status" value="3"/>
</dbReference>
<evidence type="ECO:0000313" key="14">
    <source>
        <dbReference type="EMBL" id="AFS33450.1"/>
    </source>
</evidence>
<feature type="region of interest" description="C-terminal hotdog fold" evidence="9">
    <location>
        <begin position="797"/>
        <end position="938"/>
    </location>
</feature>
<feature type="active site" description="Proton donor; for dehydratase activity" evidence="9">
    <location>
        <position position="2357"/>
    </location>
</feature>
<dbReference type="PROSITE" id="PS52004">
    <property type="entry name" value="KS3_2"/>
    <property type="match status" value="3"/>
</dbReference>
<evidence type="ECO:0000256" key="4">
    <source>
        <dbReference type="ARBA" id="ARBA00022490"/>
    </source>
</evidence>
<dbReference type="SUPFAM" id="SSF53901">
    <property type="entry name" value="Thiolase-like"/>
    <property type="match status" value="3"/>
</dbReference>
<dbReference type="EMBL" id="JQ269659">
    <property type="protein sequence ID" value="AFS33450.1"/>
    <property type="molecule type" value="Genomic_DNA"/>
</dbReference>
<dbReference type="SMART" id="SM00823">
    <property type="entry name" value="PKS_PP"/>
    <property type="match status" value="2"/>
</dbReference>
<dbReference type="InterPro" id="IPR042104">
    <property type="entry name" value="PKS_dehydratase_sf"/>
</dbReference>
<evidence type="ECO:0000256" key="1">
    <source>
        <dbReference type="ARBA" id="ARBA00004496"/>
    </source>
</evidence>
<dbReference type="SUPFAM" id="SSF51735">
    <property type="entry name" value="NAD(P)-binding Rossmann-fold domains"/>
    <property type="match status" value="2"/>
</dbReference>
<reference evidence="14" key="1">
    <citation type="submission" date="2011-12" db="EMBL/GenBank/DDBJ databases">
        <title>Crystal Structure and Biosynthesis of the Antibiotic SIA7248, a Symmetrical Dimer Polyketide Assembled by an Unusual Polyketide Synthase Harboring a Free-Standing KR Domain.</title>
        <authorList>
            <person name="Zou Y."/>
            <person name="Yin H."/>
            <person name="Kong D."/>
            <person name="Deng Z."/>
            <person name="Lin S."/>
        </authorList>
    </citation>
    <scope>NUCLEOTIDE SEQUENCE</scope>
    <source>
        <strain evidence="14">A7248</strain>
    </source>
</reference>
<name>K9M8F2_9ACTN</name>
<dbReference type="CDD" id="cd08953">
    <property type="entry name" value="KR_2_SDR_x"/>
    <property type="match status" value="2"/>
</dbReference>
<dbReference type="InterPro" id="IPR049552">
    <property type="entry name" value="PKS_DH_N"/>
</dbReference>
<feature type="domain" description="PKS/mFAS DH" evidence="13">
    <location>
        <begin position="2164"/>
        <end position="2452"/>
    </location>
</feature>
<feature type="region of interest" description="Disordered" evidence="10">
    <location>
        <begin position="18"/>
        <end position="79"/>
    </location>
</feature>
<dbReference type="InterPro" id="IPR050091">
    <property type="entry name" value="PKS_NRPS_Biosynth_Enz"/>
</dbReference>
<dbReference type="InterPro" id="IPR057326">
    <property type="entry name" value="KR_dom"/>
</dbReference>
<dbReference type="GO" id="GO:0004315">
    <property type="term" value="F:3-oxoacyl-[acyl-carrier-protein] synthase activity"/>
    <property type="evidence" value="ECO:0007669"/>
    <property type="project" value="InterPro"/>
</dbReference>
<sequence length="3934" mass="418541">MNRQEILVALSEKRLTPNEAARLLRGESPAPATPPSATPPPAAGPPLTGPALTVTSAAQGERNSREQHGSDDTRSSPIAIVGMSGRYASARDLEEYWQLISEGGDGIREVPRSRWDIDRYYDAEMGKEGSIYCRWMGALDDIDRFDSFFFEISPSEAEMMDPQHRLFLEESYRAFEDAGYTRRTLNGSNCGVYLGLASGDYHLLCQRTPRQEEELPSVTSVSNAIAAGRLAYYLNLKGPALTVDTACSSSLVGVHLAVQALQGGEVDMALAAGVALYLSADSYQHMCAAGMLAPDGRCKSFDNGADGFVPGEGAGAVVLKRLADAERDGDHIHGVIVASGINQDGRTNGITAPNLDSQSELVRSAYERHGIDPTSISYAELHGTGTKLGDPIELEALTAAFRNWTDRRAYCAIGSVKSNVGHTSAAAGVAGLHKILLSMRHRTLVPTLHVRQPNEHFDFEQSPFYLNTGSQEWQPAPGAPLRACLSSFGFSGTNAHVVVDAYTPAAAPRPAGGDRDRTFVLSAKREPQLREYARRLAAHLGNHPDADLDDVAYTLHTGREAMRERLAVTAGDRAQLIKALNNFAESGEAGPGVRRGRAANRPAVDAGWVGGATVDFSAEWSGLEPRRIPLPTYPFERESHWYPRETDPAPAAIGTGITGAPQQGSVLHPLVHRNTSDFTRQRFRSDFTGAESFLADHQVNGVPVLPGAAVVELARAAGTLSAGREVTEVTDVVWTHPVTEHAVEISLLPSGEDSATFTLTTVDAGGAETTCATGTVGFAPRTPPPALDLAALRAKCPTRVDRASLYPQGSTPPETGVVYGPAFQALTELTHGADDALGMLDLEGADGGFVLNPALLDGAWQAIGPFLADVDGTFVPFAVDAVRCFGALPPSAVVHVRPAGAAGAGGRSFHLTVADREGTVAAEITGFTVRSTGRTAGRGEGRSDQPQDVFLTQRWQDEPPRPRTDTAPRRVLLLHAAAPGRNALVTAADVAAAAEAVPGDGFTVDDTGTRFTYRPAEPDDHSRLLRELRERDLLPDRIVLADPAPGEGPYTVHALARALAAGRPRHPVELLYAYPVPADGEPAPEALAVGGYLRCLTKEDRHVTARAVGVAPGSAARIRQELASEPGEFHDIWWQGGRRTALRAAEVDGGGERTAFREGGVYLITGGAGGVGLILARHLSRAYGARLVVAGRTAERDLGDGWRDAALPAERTLYLRADVSRREDVDALVAGAKERFGRIDGVLHSAGALRDGLLRDKPAEDVAAVLAPKVAGTRHLDEALRDEPLDLFVLFSSMSAVLGNLGQSDYCYAGAYQDAFAGLRERRRRSGERTGRTLSVGWPLWADGGMRVDEDAERRLREHLGIVPLSSERGCRALEHALTLGDAHVVYAPGDPVVIRRTFGLAEPEPVAGAPAVPTAAPDPVSSAAPVDRLKSPLTAYLARIISERTKRAVEKIDVTDDFEVYGIDSIMMMSLTRRMEEDFGELPKTLFFEYGTIEELAGHFLDERAEDVRRVLGMSGAQEQTPEPPAPAPAPVAATRFLPDPARAAARPAASRGTRPATHDIAVVGISGRYPDADDLPEFWDNLAAGTDSIREVPAERWDHSQYYAPEGRTPGKAYAKWGGFVRDVDRFDPLFFNISPGEADFIDPQARLFLQTAWHAVEDAGYTRATLADHTVGVYVGVMYGMYELFQGEIKGEPTPVPSSFAAIANRVSYVLNLRGPSMAVDTMCSSSLTALHLGCESIRRGESDMAIAGGVNLTIHPNKLILLSQGNFAATDGRCRSFGEGGDGYVPGEGVGAVVLKSLDRAIADGDHIHAVIKGSALNSGGKTTGFTVPNPNAQAALVRGGLADAGVDARSVSYIEAHGTGTALGDPIEVTALTNAFRTQTPDVGFCAIGSVKSNIGHLESAAGVAALTKVILQLKHGKLAPSLHATTLNPFIDFERSPFRVQRELGDWPETGAHPRRAGISSFGAGGANAHLVVEEFIDDRAAPVATPGPFLFVYSARDEERLRELAARHLVAARNGFDGAHLASVAHTLQTGREAMEWRLAIVADSPDELAALLEAYLARDHGSPRLVTGDTRGAKRQSMLLDLIEDSDMTARLLRERRLDKAAELWVEGVALDWSQLHGARPPQRVPLPGYAFAKERCWVTGPAQAPAAGGATERLHPLLHRNSSTLDGLRFSSTFTGREFFLSDHRVGGQPMLPAVAYLEMALAAVRSALPAQARDTALSVRDVVWLRPFAFGDGARDLHITLTPGAGRDSVAFRIHGDDTHCQGEVGLAPAAAPEHTVDLDAVRARCDRPRVEGAWCYRAFTHMGIDYGRAHQAIGTVHRGAEEVLVTLRLPDGVDTDGYTLHPAMLDAALQSTLALALPETLPDDPAALGSGAASAELPFAVEAVEVIRPTGGVMWAHLRRATGTGGDRLKRVDITLCDAEGRAAVLLRGVAFKTFDYETRPRAEERLLFAPRWHASAPELAPEGPAHLDRWTVLLGAGATVTAADLGRSLPEADCRTLDSSVPTDTAHSGERYLDQAVELLRQVRELVREHRGGRLLVHLVAGDGHSVALAGLLGTLRAEHPAVSVQLVDCQDAPPAVVLAERLRAERLWPAAQVVRYVGGGRREVRRWEELPTPAAVPAAPLWRAGGVYVITGGAGGLGLLMADEIARSVPDVRLVLTGRSAPGARTEEALAGLRAHGAVAEYSQTDVTDAAAVSALIARVSAEHGGPHGVLHCAGVTRDKLITAKAPEDARAVLAPKTVGVVALDEATARLPLEFFLLFSSVAGALGNAGQADYAAGNAFLDRFAAHREELAARGERQGRTLSVNWQLWRDGGMGVAAEQARAAADHAGLAVLDRATGLGVLAACVASGEPQVLPLVGDAVKLRGYLRAQTTNAPEPGTAGADDRAAGGGGGPEAAGQAESLAEAIKDVVADEIKLDAARIDAHLALENYGIDSVLIINLTQRLEEDFGPLAKTIFFENQTVMELAEALSRSHPDETAALLARRSGAVARPDEPAPRPAAATHGDGALTTRTPAAWSPLWGDAADRRAPERPGGGGAGMDIAIVGVAGRYPQAENLAAFWTNLRQGRDSVTEIPADRWDHAPFHRPEPGRQDATYARWGGFIDDAACFDSLFFNISPGEAEIMDPQERVFLECVHHTLEDAGYSRRSLTGRSVGVYVGVMYEEYQLYAAQQQVRGEMATLNGSAASIANRVSYHYGLHGPSMAVDTMCSSSLVAIHLAAQSLLSGECEAAIAGGVNLSLHPNKFLMLGKNRFAATDGRCRTFGEGGDGYVPGEGVGAVLLKPLARAEADGDHIHGVIKGTAVSHDGKTNGYTVPNPHAQTAVIERALERAAVDSRSISYVEAHGTGTRLGDPLEVSALTRAFGGPEAGAARCHLGSAKSNIGHCESAAGIAGVSKVLLQLQNREIVPSLHSATLNPEIDFAATPFTVPQEVIPWEVDPSHSRIAGVSSFGAGGTNAHVVIGEYRAPGRTAPEAPRGPLVIPLSARREDQLHGIASQLLAWSRERRLTPAELADVAHTLQVGRDAYEERLGLLVRSQDELEAALGDFLAGRPVGHLGRGVTPTPAAHADALYEQYRAGRFDEVLDAWAGGQDLDWDRLAASGARSRVPLPVYPFARLRHWHPPHGTATPLAPAPRAVTAQRLHPLLHQNRSSLFEQRFTAAFTGEEAFLDGHRVEGHRVLPGSVSLEMARLAGALSLEQEVRSIRNVLWRHPVVVADEPVETTVRLHPEEDSVLVRIGMDQGPPEARICMEARVSPDPASSGPAGGMLDLAEVAAGCEGKLPGSAVYAAMAEAGLDNGPAFQVIEEVLFRDGEAVVQLALPSAADRHEADVLPPALVNGAFQAVSVLMAGHGGGLLLPFSIGSVDIHGPLPDECVAHLRHRGADGGGAVDRFDITLTDLAGTALVVVRDYALKSLPNAAQDR</sequence>
<dbReference type="InterPro" id="IPR036736">
    <property type="entry name" value="ACP-like_sf"/>
</dbReference>
<dbReference type="InterPro" id="IPR049900">
    <property type="entry name" value="PKS_mFAS_DH"/>
</dbReference>
<feature type="compositionally biased region" description="Basic and acidic residues" evidence="10">
    <location>
        <begin position="62"/>
        <end position="74"/>
    </location>
</feature>
<protein>
    <submittedName>
        <fullName evidence="14">SiaG</fullName>
    </submittedName>
</protein>
<dbReference type="SUPFAM" id="SSF47336">
    <property type="entry name" value="ACP-like"/>
    <property type="match status" value="2"/>
</dbReference>
<feature type="active site" description="Proton donor; for dehydratase activity" evidence="9">
    <location>
        <position position="857"/>
    </location>
</feature>
<dbReference type="InterPro" id="IPR018201">
    <property type="entry name" value="Ketoacyl_synth_AS"/>
</dbReference>
<feature type="region of interest" description="Disordered" evidence="10">
    <location>
        <begin position="2885"/>
        <end position="2911"/>
    </location>
</feature>
<dbReference type="Gene3D" id="1.10.1200.10">
    <property type="entry name" value="ACP-like"/>
    <property type="match status" value="2"/>
</dbReference>
<dbReference type="PANTHER" id="PTHR43775">
    <property type="entry name" value="FATTY ACID SYNTHASE"/>
    <property type="match status" value="1"/>
</dbReference>
<dbReference type="Gene3D" id="3.10.129.110">
    <property type="entry name" value="Polyketide synthase dehydratase"/>
    <property type="match status" value="3"/>
</dbReference>
<dbReference type="Pfam" id="PF00109">
    <property type="entry name" value="ketoacyl-synt"/>
    <property type="match status" value="3"/>
</dbReference>
<evidence type="ECO:0000256" key="8">
    <source>
        <dbReference type="ARBA" id="ARBA00023315"/>
    </source>
</evidence>
<keyword evidence="8" id="KW-0012">Acyltransferase</keyword>
<keyword evidence="7" id="KW-0677">Repeat</keyword>
<feature type="region of interest" description="Disordered" evidence="10">
    <location>
        <begin position="2999"/>
        <end position="3025"/>
    </location>
</feature>
<dbReference type="InterPro" id="IPR054514">
    <property type="entry name" value="RhiE-like_linker"/>
</dbReference>
<dbReference type="Gene3D" id="3.40.47.10">
    <property type="match status" value="3"/>
</dbReference>
<dbReference type="Gene3D" id="3.40.50.720">
    <property type="entry name" value="NAD(P)-binding Rossmann-like Domain"/>
    <property type="match status" value="2"/>
</dbReference>
<dbReference type="InterPro" id="IPR020807">
    <property type="entry name" value="PKS_DH"/>
</dbReference>
<dbReference type="Pfam" id="PF14765">
    <property type="entry name" value="PS-DH"/>
    <property type="match status" value="3"/>
</dbReference>
<feature type="domain" description="PKS/mFAS DH" evidence="13">
    <location>
        <begin position="3655"/>
        <end position="3933"/>
    </location>
</feature>
<dbReference type="GO" id="GO:0033068">
    <property type="term" value="P:macrolide biosynthetic process"/>
    <property type="evidence" value="ECO:0007669"/>
    <property type="project" value="UniProtKB-ARBA"/>
</dbReference>
<evidence type="ECO:0000256" key="5">
    <source>
        <dbReference type="ARBA" id="ARBA00022553"/>
    </source>
</evidence>
<dbReference type="SMART" id="SM00822">
    <property type="entry name" value="PKS_KR"/>
    <property type="match status" value="2"/>
</dbReference>
<feature type="region of interest" description="C-terminal hotdog fold" evidence="9">
    <location>
        <begin position="3790"/>
        <end position="3933"/>
    </location>
</feature>
<feature type="domain" description="Carrier" evidence="11">
    <location>
        <begin position="1432"/>
        <end position="1505"/>
    </location>
</feature>
<dbReference type="SMART" id="SM00826">
    <property type="entry name" value="PKS_DH"/>
    <property type="match status" value="3"/>
</dbReference>
<feature type="active site" description="Proton acceptor; for dehydratase activity" evidence="9">
    <location>
        <position position="2193"/>
    </location>
</feature>
<keyword evidence="4" id="KW-0963">Cytoplasm</keyword>
<dbReference type="PROSITE" id="PS52019">
    <property type="entry name" value="PKS_MFAS_DH"/>
    <property type="match status" value="3"/>
</dbReference>
<dbReference type="InterPro" id="IPR013968">
    <property type="entry name" value="PKS_KR"/>
</dbReference>
<dbReference type="InterPro" id="IPR014031">
    <property type="entry name" value="Ketoacyl_synth_C"/>
</dbReference>
<dbReference type="GO" id="GO:0004312">
    <property type="term" value="F:fatty acid synthase activity"/>
    <property type="evidence" value="ECO:0007669"/>
    <property type="project" value="TreeGrafter"/>
</dbReference>
<evidence type="ECO:0000256" key="3">
    <source>
        <dbReference type="ARBA" id="ARBA00022450"/>
    </source>
</evidence>
<dbReference type="PANTHER" id="PTHR43775:SF37">
    <property type="entry name" value="SI:DKEY-61P9.11"/>
    <property type="match status" value="1"/>
</dbReference>
<organism evidence="14">
    <name type="scientific">Streptomyces sp. A7248</name>
    <dbReference type="NCBI Taxonomy" id="1233308"/>
    <lineage>
        <taxon>Bacteria</taxon>
        <taxon>Bacillati</taxon>
        <taxon>Actinomycetota</taxon>
        <taxon>Actinomycetes</taxon>
        <taxon>Kitasatosporales</taxon>
        <taxon>Streptomycetaceae</taxon>
        <taxon>Streptomyces</taxon>
    </lineage>
</organism>
<dbReference type="InterPro" id="IPR036291">
    <property type="entry name" value="NAD(P)-bd_dom_sf"/>
</dbReference>
<comment type="pathway">
    <text evidence="2">Antibiotic biosynthesis.</text>
</comment>
<evidence type="ECO:0000259" key="12">
    <source>
        <dbReference type="PROSITE" id="PS52004"/>
    </source>
</evidence>
<feature type="region of interest" description="N-terminal hotdog fold" evidence="9">
    <location>
        <begin position="668"/>
        <end position="783"/>
    </location>
</feature>
<dbReference type="Gene3D" id="1.10.1240.100">
    <property type="match status" value="3"/>
</dbReference>